<keyword evidence="4 8" id="KW-0378">Hydrolase</keyword>
<sequence length="233" mass="26716">MTDNPALRDLCEQLEIDFWPHEGMRFSRFIRATERLTIVFEQNNQRIARNALWWLLLEPDHSELSARFRPSKYTSFNTRYDKLNVPRSAGYHAYRQQRCVIPAAGFGETQKTGGQMHYHDLIADLSEPLAMGGLYREWHGHDRHGNVFTETSCSVVTLPPHPKLTAIHQKSTPLMLSVNDGSLGRWLDSGTTEPAQLDDLLVPKIRHSFTVYPINKPSLYQTISEPYNIAPDV</sequence>
<evidence type="ECO:0000256" key="3">
    <source>
        <dbReference type="ARBA" id="ARBA00022763"/>
    </source>
</evidence>
<evidence type="ECO:0000256" key="2">
    <source>
        <dbReference type="ARBA" id="ARBA00022670"/>
    </source>
</evidence>
<keyword evidence="2 8" id="KW-0645">Protease</keyword>
<evidence type="ECO:0000256" key="8">
    <source>
        <dbReference type="RuleBase" id="RU364100"/>
    </source>
</evidence>
<dbReference type="Pfam" id="PF02586">
    <property type="entry name" value="SRAP"/>
    <property type="match status" value="1"/>
</dbReference>
<comment type="similarity">
    <text evidence="1 8">Belongs to the SOS response-associated peptidase family.</text>
</comment>
<evidence type="ECO:0000256" key="5">
    <source>
        <dbReference type="ARBA" id="ARBA00023124"/>
    </source>
</evidence>
<keyword evidence="10" id="KW-1185">Reference proteome</keyword>
<dbReference type="PANTHER" id="PTHR13604:SF0">
    <property type="entry name" value="ABASIC SITE PROCESSING PROTEIN HMCES"/>
    <property type="match status" value="1"/>
</dbReference>
<gene>
    <name evidence="9" type="ORF">OIK42_09645</name>
</gene>
<dbReference type="EC" id="3.4.-.-" evidence="8"/>
<dbReference type="InterPro" id="IPR003738">
    <property type="entry name" value="SRAP"/>
</dbReference>
<protein>
    <recommendedName>
        <fullName evidence="8">Abasic site processing protein</fullName>
        <ecNumber evidence="8">3.4.-.-</ecNumber>
    </recommendedName>
</protein>
<reference evidence="9 10" key="1">
    <citation type="submission" date="2022-10" db="EMBL/GenBank/DDBJ databases">
        <title>Alteromonas sp. chi3 Genome sequencing.</title>
        <authorList>
            <person name="Park S."/>
        </authorList>
    </citation>
    <scope>NUCLEOTIDE SEQUENCE [LARGE SCALE GENOMIC DNA]</scope>
    <source>
        <strain evidence="10">chi3</strain>
    </source>
</reference>
<keyword evidence="3" id="KW-0227">DNA damage</keyword>
<proteinExistence type="inferred from homology"/>
<dbReference type="Proteomes" id="UP001218788">
    <property type="component" value="Unassembled WGS sequence"/>
</dbReference>
<dbReference type="Gene3D" id="3.90.1680.10">
    <property type="entry name" value="SOS response associated peptidase-like"/>
    <property type="match status" value="1"/>
</dbReference>
<keyword evidence="5" id="KW-0190">Covalent protein-DNA linkage</keyword>
<evidence type="ECO:0000313" key="10">
    <source>
        <dbReference type="Proteomes" id="UP001218788"/>
    </source>
</evidence>
<dbReference type="EMBL" id="JAQQXP010000001">
    <property type="protein sequence ID" value="MDC8831025.1"/>
    <property type="molecule type" value="Genomic_DNA"/>
</dbReference>
<dbReference type="SUPFAM" id="SSF143081">
    <property type="entry name" value="BB1717-like"/>
    <property type="match status" value="1"/>
</dbReference>
<keyword evidence="7" id="KW-0456">Lyase</keyword>
<evidence type="ECO:0000256" key="4">
    <source>
        <dbReference type="ARBA" id="ARBA00022801"/>
    </source>
</evidence>
<dbReference type="InterPro" id="IPR036590">
    <property type="entry name" value="SRAP-like"/>
</dbReference>
<name>A0ABT5L1X4_9ALTE</name>
<dbReference type="PANTHER" id="PTHR13604">
    <property type="entry name" value="DC12-RELATED"/>
    <property type="match status" value="1"/>
</dbReference>
<dbReference type="RefSeq" id="WP_273640068.1">
    <property type="nucleotide sequence ID" value="NZ_JAQQXP010000001.1"/>
</dbReference>
<organism evidence="9 10">
    <name type="scientific">Alteromonas gilva</name>
    <dbReference type="NCBI Taxonomy" id="2987522"/>
    <lineage>
        <taxon>Bacteria</taxon>
        <taxon>Pseudomonadati</taxon>
        <taxon>Pseudomonadota</taxon>
        <taxon>Gammaproteobacteria</taxon>
        <taxon>Alteromonadales</taxon>
        <taxon>Alteromonadaceae</taxon>
        <taxon>Alteromonas/Salinimonas group</taxon>
        <taxon>Alteromonas</taxon>
    </lineage>
</organism>
<evidence type="ECO:0000256" key="6">
    <source>
        <dbReference type="ARBA" id="ARBA00023125"/>
    </source>
</evidence>
<evidence type="ECO:0000256" key="7">
    <source>
        <dbReference type="ARBA" id="ARBA00023239"/>
    </source>
</evidence>
<comment type="caution">
    <text evidence="9">The sequence shown here is derived from an EMBL/GenBank/DDBJ whole genome shotgun (WGS) entry which is preliminary data.</text>
</comment>
<accession>A0ABT5L1X4</accession>
<evidence type="ECO:0000256" key="1">
    <source>
        <dbReference type="ARBA" id="ARBA00008136"/>
    </source>
</evidence>
<keyword evidence="6" id="KW-0238">DNA-binding</keyword>
<evidence type="ECO:0000313" key="9">
    <source>
        <dbReference type="EMBL" id="MDC8831025.1"/>
    </source>
</evidence>